<keyword evidence="1" id="KW-0479">Metal-binding</keyword>
<keyword evidence="9" id="KW-1185">Reference proteome</keyword>
<dbReference type="EMBL" id="CM000846">
    <property type="protein sequence ID" value="KRH22488.1"/>
    <property type="molecule type" value="Genomic_DNA"/>
</dbReference>
<dbReference type="PaxDb" id="3847-GLYMA13G37970.1"/>
<dbReference type="RefSeq" id="XP_003543371.1">
    <property type="nucleotide sequence ID" value="XM_003543323.4"/>
</dbReference>
<evidence type="ECO:0000313" key="8">
    <source>
        <dbReference type="EnsemblPlants" id="KRH22488"/>
    </source>
</evidence>
<dbReference type="Proteomes" id="UP000008827">
    <property type="component" value="Chromosome 13"/>
</dbReference>
<sequence length="221" mass="24255">MKNCELCKLPARTFCESDQASLCWDCDAKVHGANFLVERHTRTLLCHACQSPTPWKASGAALGNTVSLCERCAGGTTEQGQESQGGNDDDIDTDIDTDDEDDYDESEDEVAADEEDGDNQVVPWSSEPPPPAPSSSSSEESVSRCNNVDEVSTTLKRRRQEDNDFQGWNSNNWGCERSEVERGGWLVRLRRRTADDVAVEQRSARAASPDGCCGDRASEDV</sequence>
<dbReference type="OrthoDB" id="153872at2759"/>
<dbReference type="GO" id="GO:0008270">
    <property type="term" value="F:zinc ion binding"/>
    <property type="evidence" value="ECO:0007669"/>
    <property type="project" value="UniProtKB-KW"/>
</dbReference>
<dbReference type="InterPro" id="IPR000315">
    <property type="entry name" value="Znf_B-box"/>
</dbReference>
<dbReference type="KEGG" id="gmx:100801024"/>
<dbReference type="InterPro" id="IPR049808">
    <property type="entry name" value="CONSTANS-like_Bbox1"/>
</dbReference>
<evidence type="ECO:0000313" key="7">
    <source>
        <dbReference type="EMBL" id="KRH22488.1"/>
    </source>
</evidence>
<reference evidence="7 8" key="1">
    <citation type="journal article" date="2010" name="Nature">
        <title>Genome sequence of the palaeopolyploid soybean.</title>
        <authorList>
            <person name="Schmutz J."/>
            <person name="Cannon S.B."/>
            <person name="Schlueter J."/>
            <person name="Ma J."/>
            <person name="Mitros T."/>
            <person name="Nelson W."/>
            <person name="Hyten D.L."/>
            <person name="Song Q."/>
            <person name="Thelen J.J."/>
            <person name="Cheng J."/>
            <person name="Xu D."/>
            <person name="Hellsten U."/>
            <person name="May G.D."/>
            <person name="Yu Y."/>
            <person name="Sakurai T."/>
            <person name="Umezawa T."/>
            <person name="Bhattacharyya M.K."/>
            <person name="Sandhu D."/>
            <person name="Valliyodan B."/>
            <person name="Lindquist E."/>
            <person name="Peto M."/>
            <person name="Grant D."/>
            <person name="Shu S."/>
            <person name="Goodstein D."/>
            <person name="Barry K."/>
            <person name="Futrell-Griggs M."/>
            <person name="Abernathy B."/>
            <person name="Du J."/>
            <person name="Tian Z."/>
            <person name="Zhu L."/>
            <person name="Gill N."/>
            <person name="Joshi T."/>
            <person name="Libault M."/>
            <person name="Sethuraman A."/>
            <person name="Zhang X.-C."/>
            <person name="Shinozaki K."/>
            <person name="Nguyen H.T."/>
            <person name="Wing R.A."/>
            <person name="Cregan P."/>
            <person name="Specht J."/>
            <person name="Grimwood J."/>
            <person name="Rokhsar D."/>
            <person name="Stacey G."/>
            <person name="Shoemaker R.C."/>
            <person name="Jackson S.A."/>
        </authorList>
    </citation>
    <scope>NUCLEOTIDE SEQUENCE [LARGE SCALE GENOMIC DNA]</scope>
    <source>
        <strain evidence="8">cv. Williams 82</strain>
        <tissue evidence="7">Callus</tissue>
    </source>
</reference>
<dbReference type="PANTHER" id="PTHR31717:SF60">
    <property type="entry name" value="B-BOX TYPE ZINC FINGER FAMILY PROTEIN"/>
    <property type="match status" value="1"/>
</dbReference>
<evidence type="ECO:0000256" key="3">
    <source>
        <dbReference type="ARBA" id="ARBA00022833"/>
    </source>
</evidence>
<keyword evidence="2 4" id="KW-0863">Zinc-finger</keyword>
<protein>
    <recommendedName>
        <fullName evidence="6">B box-type domain-containing protein</fullName>
    </recommendedName>
</protein>
<dbReference type="CDD" id="cd19821">
    <property type="entry name" value="Bbox1_BBX-like"/>
    <property type="match status" value="1"/>
</dbReference>
<dbReference type="PROSITE" id="PS50119">
    <property type="entry name" value="ZF_BBOX"/>
    <property type="match status" value="1"/>
</dbReference>
<organism evidence="8">
    <name type="scientific">Glycine max</name>
    <name type="common">Soybean</name>
    <name type="synonym">Glycine hispida</name>
    <dbReference type="NCBI Taxonomy" id="3847"/>
    <lineage>
        <taxon>Eukaryota</taxon>
        <taxon>Viridiplantae</taxon>
        <taxon>Streptophyta</taxon>
        <taxon>Embryophyta</taxon>
        <taxon>Tracheophyta</taxon>
        <taxon>Spermatophyta</taxon>
        <taxon>Magnoliopsida</taxon>
        <taxon>eudicotyledons</taxon>
        <taxon>Gunneridae</taxon>
        <taxon>Pentapetalae</taxon>
        <taxon>rosids</taxon>
        <taxon>fabids</taxon>
        <taxon>Fabales</taxon>
        <taxon>Fabaceae</taxon>
        <taxon>Papilionoideae</taxon>
        <taxon>50 kb inversion clade</taxon>
        <taxon>NPAAA clade</taxon>
        <taxon>indigoferoid/millettioid clade</taxon>
        <taxon>Phaseoleae</taxon>
        <taxon>Glycine</taxon>
        <taxon>Glycine subgen. Soja</taxon>
    </lineage>
</organism>
<reference evidence="7" key="3">
    <citation type="submission" date="2018-07" db="EMBL/GenBank/DDBJ databases">
        <title>WGS assembly of Glycine max.</title>
        <authorList>
            <person name="Schmutz J."/>
            <person name="Cannon S."/>
            <person name="Schlueter J."/>
            <person name="Ma J."/>
            <person name="Mitros T."/>
            <person name="Nelson W."/>
            <person name="Hyten D."/>
            <person name="Song Q."/>
            <person name="Thelen J."/>
            <person name="Cheng J."/>
            <person name="Xu D."/>
            <person name="Hellsten U."/>
            <person name="May G."/>
            <person name="Yu Y."/>
            <person name="Sakurai T."/>
            <person name="Umezawa T."/>
            <person name="Bhattacharyya M."/>
            <person name="Sandhu D."/>
            <person name="Valliyodan B."/>
            <person name="Lindquist E."/>
            <person name="Peto M."/>
            <person name="Grant D."/>
            <person name="Shu S."/>
            <person name="Goodstein D."/>
            <person name="Barry K."/>
            <person name="Futrell-Griggs M."/>
            <person name="Abernathy B."/>
            <person name="Du J."/>
            <person name="Tian Z."/>
            <person name="Zhu L."/>
            <person name="Gill N."/>
            <person name="Joshi T."/>
            <person name="Libault M."/>
            <person name="Sethuraman A."/>
            <person name="Zhang X."/>
            <person name="Shinozaki K."/>
            <person name="Nguyen H."/>
            <person name="Wing R."/>
            <person name="Cregan P."/>
            <person name="Specht J."/>
            <person name="Grimwood J."/>
            <person name="Rokhsar D."/>
            <person name="Stacey G."/>
            <person name="Shoemaker R."/>
            <person name="Jackson S."/>
        </authorList>
    </citation>
    <scope>NUCLEOTIDE SEQUENCE</scope>
    <source>
        <tissue evidence="7">Callus</tissue>
    </source>
</reference>
<name>I1M3Z6_SOYBN</name>
<evidence type="ECO:0000256" key="4">
    <source>
        <dbReference type="PROSITE-ProRule" id="PRU00024"/>
    </source>
</evidence>
<dbReference type="Pfam" id="PF00643">
    <property type="entry name" value="zf-B_box"/>
    <property type="match status" value="1"/>
</dbReference>
<proteinExistence type="predicted"/>
<evidence type="ECO:0000313" key="9">
    <source>
        <dbReference type="Proteomes" id="UP000008827"/>
    </source>
</evidence>
<evidence type="ECO:0000256" key="1">
    <source>
        <dbReference type="ARBA" id="ARBA00022723"/>
    </source>
</evidence>
<dbReference type="EnsemblPlants" id="KRH22488">
    <property type="protein sequence ID" value="KRH22488"/>
    <property type="gene ID" value="GLYMA_13G303700"/>
</dbReference>
<feature type="compositionally biased region" description="Low complexity" evidence="5">
    <location>
        <begin position="76"/>
        <end position="86"/>
    </location>
</feature>
<dbReference type="eggNOG" id="ENOG502S0GS">
    <property type="taxonomic scope" value="Eukaryota"/>
</dbReference>
<feature type="region of interest" description="Disordered" evidence="5">
    <location>
        <begin position="76"/>
        <end position="172"/>
    </location>
</feature>
<dbReference type="Gramene" id="KRH22488">
    <property type="protein sequence ID" value="KRH22488"/>
    <property type="gene ID" value="GLYMA_13G303700"/>
</dbReference>
<dbReference type="AlphaFoldDB" id="I1M3Z6"/>
<dbReference type="STRING" id="3847.I1M3Z6"/>
<evidence type="ECO:0000256" key="5">
    <source>
        <dbReference type="SAM" id="MobiDB-lite"/>
    </source>
</evidence>
<feature type="region of interest" description="Disordered" evidence="5">
    <location>
        <begin position="202"/>
        <end position="221"/>
    </location>
</feature>
<feature type="compositionally biased region" description="Polar residues" evidence="5">
    <location>
        <begin position="144"/>
        <end position="154"/>
    </location>
</feature>
<evidence type="ECO:0000256" key="2">
    <source>
        <dbReference type="ARBA" id="ARBA00022771"/>
    </source>
</evidence>
<feature type="compositionally biased region" description="Acidic residues" evidence="5">
    <location>
        <begin position="87"/>
        <end position="118"/>
    </location>
</feature>
<accession>I1M3Z6</accession>
<gene>
    <name evidence="8" type="primary">LOC100801024</name>
    <name evidence="7" type="ORF">GLYMA_13G303700</name>
</gene>
<dbReference type="OMA" id="EGECENQ"/>
<feature type="domain" description="B box-type" evidence="6">
    <location>
        <begin position="1"/>
        <end position="45"/>
    </location>
</feature>
<dbReference type="PANTHER" id="PTHR31717">
    <property type="entry name" value="ZINC FINGER PROTEIN CONSTANS-LIKE 10"/>
    <property type="match status" value="1"/>
</dbReference>
<keyword evidence="3" id="KW-0862">Zinc</keyword>
<dbReference type="SMART" id="SM00336">
    <property type="entry name" value="BBOX"/>
    <property type="match status" value="1"/>
</dbReference>
<reference evidence="8" key="2">
    <citation type="submission" date="2018-02" db="UniProtKB">
        <authorList>
            <consortium name="EnsemblPlants"/>
        </authorList>
    </citation>
    <scope>IDENTIFICATION</scope>
    <source>
        <strain evidence="8">Williams 82</strain>
    </source>
</reference>
<dbReference type="GeneID" id="100801024"/>
<dbReference type="HOGENOM" id="CLU_077017_0_0_1"/>
<evidence type="ECO:0000259" key="6">
    <source>
        <dbReference type="PROSITE" id="PS50119"/>
    </source>
</evidence>